<dbReference type="InterPro" id="IPR012677">
    <property type="entry name" value="Nucleotide-bd_a/b_plait_sf"/>
</dbReference>
<evidence type="ECO:0000256" key="2">
    <source>
        <dbReference type="PROSITE-ProRule" id="PRU00176"/>
    </source>
</evidence>
<dbReference type="SMART" id="SM00360">
    <property type="entry name" value="RRM"/>
    <property type="match status" value="1"/>
</dbReference>
<dbReference type="InterPro" id="IPR000504">
    <property type="entry name" value="RRM_dom"/>
</dbReference>
<evidence type="ECO:0000259" key="4">
    <source>
        <dbReference type="PROSITE" id="PS50102"/>
    </source>
</evidence>
<dbReference type="Gene3D" id="3.30.70.330">
    <property type="match status" value="2"/>
</dbReference>
<dbReference type="GO" id="GO:1990904">
    <property type="term" value="C:ribonucleoprotein complex"/>
    <property type="evidence" value="ECO:0007669"/>
    <property type="project" value="UniProtKB-KW"/>
</dbReference>
<keyword evidence="1 2" id="KW-0694">RNA-binding</keyword>
<evidence type="ECO:0000256" key="3">
    <source>
        <dbReference type="SAM" id="MobiDB-lite"/>
    </source>
</evidence>
<dbReference type="EMBL" id="JANAVB010028398">
    <property type="protein sequence ID" value="KAJ6816074.1"/>
    <property type="molecule type" value="Genomic_DNA"/>
</dbReference>
<feature type="region of interest" description="Disordered" evidence="3">
    <location>
        <begin position="61"/>
        <end position="80"/>
    </location>
</feature>
<keyword evidence="5" id="KW-0687">Ribonucleoprotein</keyword>
<proteinExistence type="predicted"/>
<evidence type="ECO:0000313" key="6">
    <source>
        <dbReference type="Proteomes" id="UP001140949"/>
    </source>
</evidence>
<reference evidence="5" key="2">
    <citation type="submission" date="2023-04" db="EMBL/GenBank/DDBJ databases">
        <authorList>
            <person name="Bruccoleri R.E."/>
            <person name="Oakeley E.J."/>
            <person name="Faust A.-M."/>
            <person name="Dessus-Babus S."/>
            <person name="Altorfer M."/>
            <person name="Burckhardt D."/>
            <person name="Oertli M."/>
            <person name="Naumann U."/>
            <person name="Petersen F."/>
            <person name="Wong J."/>
        </authorList>
    </citation>
    <scope>NUCLEOTIDE SEQUENCE</scope>
    <source>
        <strain evidence="5">GSM-AAB239-AS_SAM_17_03QT</strain>
        <tissue evidence="5">Leaf</tissue>
    </source>
</reference>
<dbReference type="SUPFAM" id="SSF54928">
    <property type="entry name" value="RNA-binding domain, RBD"/>
    <property type="match status" value="2"/>
</dbReference>
<dbReference type="CDD" id="cd00590">
    <property type="entry name" value="RRM_SF"/>
    <property type="match status" value="1"/>
</dbReference>
<dbReference type="GO" id="GO:0003723">
    <property type="term" value="F:RNA binding"/>
    <property type="evidence" value="ECO:0007669"/>
    <property type="project" value="UniProtKB-UniRule"/>
</dbReference>
<name>A0AAX6FI63_IRIPA</name>
<keyword evidence="6" id="KW-1185">Reference proteome</keyword>
<protein>
    <submittedName>
        <fullName evidence="5">Heterogeneous nuclear ribonucleoprotein R-like isoform X1</fullName>
    </submittedName>
</protein>
<sequence>MGDDLKKAVTRVGPGVVTVDLMKDPQNSSCNRGFAFVEYYNYACAEYSRKKMSTPKFKLDSNAPTVSWADPRSGDSSANSQTKAVYVKNLPKDVTEDQLQKLFEHHGEITKVVLPPAKSGQEKRYGFVHFAERSTAMKALKNTEKYELDGNSLIKFSCVKSYSF</sequence>
<organism evidence="5 6">
    <name type="scientific">Iris pallida</name>
    <name type="common">Sweet iris</name>
    <dbReference type="NCBI Taxonomy" id="29817"/>
    <lineage>
        <taxon>Eukaryota</taxon>
        <taxon>Viridiplantae</taxon>
        <taxon>Streptophyta</taxon>
        <taxon>Embryophyta</taxon>
        <taxon>Tracheophyta</taxon>
        <taxon>Spermatophyta</taxon>
        <taxon>Magnoliopsida</taxon>
        <taxon>Liliopsida</taxon>
        <taxon>Asparagales</taxon>
        <taxon>Iridaceae</taxon>
        <taxon>Iridoideae</taxon>
        <taxon>Irideae</taxon>
        <taxon>Iris</taxon>
    </lineage>
</organism>
<reference evidence="5" key="1">
    <citation type="journal article" date="2023" name="GigaByte">
        <title>Genome assembly of the bearded iris, Iris pallida Lam.</title>
        <authorList>
            <person name="Bruccoleri R.E."/>
            <person name="Oakeley E.J."/>
            <person name="Faust A.M.E."/>
            <person name="Altorfer M."/>
            <person name="Dessus-Babus S."/>
            <person name="Burckhardt D."/>
            <person name="Oertli M."/>
            <person name="Naumann U."/>
            <person name="Petersen F."/>
            <person name="Wong J."/>
        </authorList>
    </citation>
    <scope>NUCLEOTIDE SEQUENCE</scope>
    <source>
        <strain evidence="5">GSM-AAB239-AS_SAM_17_03QT</strain>
    </source>
</reference>
<dbReference type="Pfam" id="PF00076">
    <property type="entry name" value="RRM_1"/>
    <property type="match status" value="2"/>
</dbReference>
<dbReference type="InterPro" id="IPR035979">
    <property type="entry name" value="RBD_domain_sf"/>
</dbReference>
<dbReference type="Proteomes" id="UP001140949">
    <property type="component" value="Unassembled WGS sequence"/>
</dbReference>
<gene>
    <name evidence="5" type="ORF">M6B38_419540</name>
</gene>
<feature type="domain" description="RRM" evidence="4">
    <location>
        <begin position="83"/>
        <end position="164"/>
    </location>
</feature>
<evidence type="ECO:0000256" key="1">
    <source>
        <dbReference type="ARBA" id="ARBA00022884"/>
    </source>
</evidence>
<evidence type="ECO:0000313" key="5">
    <source>
        <dbReference type="EMBL" id="KAJ6816074.1"/>
    </source>
</evidence>
<dbReference type="PANTHER" id="PTHR21245">
    <property type="entry name" value="HETEROGENEOUS NUCLEAR RIBONUCLEOPROTEIN"/>
    <property type="match status" value="1"/>
</dbReference>
<comment type="caution">
    <text evidence="5">The sequence shown here is derived from an EMBL/GenBank/DDBJ whole genome shotgun (WGS) entry which is preliminary data.</text>
</comment>
<dbReference type="PROSITE" id="PS50102">
    <property type="entry name" value="RRM"/>
    <property type="match status" value="1"/>
</dbReference>
<dbReference type="AlphaFoldDB" id="A0AAX6FI63"/>
<accession>A0AAX6FI63</accession>